<dbReference type="EMBL" id="BAAAPN010000059">
    <property type="protein sequence ID" value="GAA1769163.1"/>
    <property type="molecule type" value="Genomic_DNA"/>
</dbReference>
<reference evidence="3" key="1">
    <citation type="journal article" date="2019" name="Int. J. Syst. Evol. Microbiol.">
        <title>The Global Catalogue of Microorganisms (GCM) 10K type strain sequencing project: providing services to taxonomists for standard genome sequencing and annotation.</title>
        <authorList>
            <consortium name="The Broad Institute Genomics Platform"/>
            <consortium name="The Broad Institute Genome Sequencing Center for Infectious Disease"/>
            <person name="Wu L."/>
            <person name="Ma J."/>
        </authorList>
    </citation>
    <scope>NUCLEOTIDE SEQUENCE [LARGE SCALE GENOMIC DNA]</scope>
    <source>
        <strain evidence="3">JCM 15591</strain>
    </source>
</reference>
<keyword evidence="1" id="KW-1133">Transmembrane helix</keyword>
<name>A0ABP4X6V5_9MICO</name>
<accession>A0ABP4X6V5</accession>
<evidence type="ECO:0000313" key="3">
    <source>
        <dbReference type="Proteomes" id="UP001501475"/>
    </source>
</evidence>
<sequence>MVKLLQTLLFVIVSFVIAAMITGALGTMDTVRLLLIWAAVAAAGKALLHLRDRRHPRPLAHG</sequence>
<dbReference type="Proteomes" id="UP001501475">
    <property type="component" value="Unassembled WGS sequence"/>
</dbReference>
<evidence type="ECO:0008006" key="4">
    <source>
        <dbReference type="Google" id="ProtNLM"/>
    </source>
</evidence>
<evidence type="ECO:0000313" key="2">
    <source>
        <dbReference type="EMBL" id="GAA1769163.1"/>
    </source>
</evidence>
<keyword evidence="3" id="KW-1185">Reference proteome</keyword>
<keyword evidence="1" id="KW-0812">Transmembrane</keyword>
<feature type="transmembrane region" description="Helical" evidence="1">
    <location>
        <begin position="31"/>
        <end position="48"/>
    </location>
</feature>
<organism evidence="2 3">
    <name type="scientific">Nostocoides vanveenii</name>
    <dbReference type="NCBI Taxonomy" id="330835"/>
    <lineage>
        <taxon>Bacteria</taxon>
        <taxon>Bacillati</taxon>
        <taxon>Actinomycetota</taxon>
        <taxon>Actinomycetes</taxon>
        <taxon>Micrococcales</taxon>
        <taxon>Intrasporangiaceae</taxon>
        <taxon>Nostocoides</taxon>
    </lineage>
</organism>
<gene>
    <name evidence="2" type="ORF">GCM10009810_29550</name>
</gene>
<protein>
    <recommendedName>
        <fullName evidence="4">DUF1328 domain-containing protein</fullName>
    </recommendedName>
</protein>
<keyword evidence="1" id="KW-0472">Membrane</keyword>
<dbReference type="RefSeq" id="WP_344067580.1">
    <property type="nucleotide sequence ID" value="NZ_BAAAPN010000059.1"/>
</dbReference>
<feature type="transmembrane region" description="Helical" evidence="1">
    <location>
        <begin position="7"/>
        <end position="25"/>
    </location>
</feature>
<evidence type="ECO:0000256" key="1">
    <source>
        <dbReference type="SAM" id="Phobius"/>
    </source>
</evidence>
<proteinExistence type="predicted"/>
<comment type="caution">
    <text evidence="2">The sequence shown here is derived from an EMBL/GenBank/DDBJ whole genome shotgun (WGS) entry which is preliminary data.</text>
</comment>